<feature type="active site" description="Nucleophile" evidence="7">
    <location>
        <position position="137"/>
    </location>
</feature>
<dbReference type="EMBL" id="FNEW01000001">
    <property type="protein sequence ID" value="SDJ12460.1"/>
    <property type="molecule type" value="Genomic_DNA"/>
</dbReference>
<evidence type="ECO:0000256" key="6">
    <source>
        <dbReference type="ARBA" id="ARBA00034021"/>
    </source>
</evidence>
<evidence type="ECO:0000256" key="4">
    <source>
        <dbReference type="ARBA" id="ARBA00022801"/>
    </source>
</evidence>
<dbReference type="AlphaFoldDB" id="A0A7Z7FLG8"/>
<comment type="subcellular location">
    <subcellularLocation>
        <location evidence="7">Cytoplasm</location>
    </subcellularLocation>
</comment>
<dbReference type="GO" id="GO:0009368">
    <property type="term" value="C:endopeptidase Clp complex"/>
    <property type="evidence" value="ECO:0007669"/>
    <property type="project" value="TreeGrafter"/>
</dbReference>
<evidence type="ECO:0000256" key="1">
    <source>
        <dbReference type="ARBA" id="ARBA00007039"/>
    </source>
</evidence>
<dbReference type="PROSITE" id="PS00382">
    <property type="entry name" value="CLP_PROTEASE_HIS"/>
    <property type="match status" value="1"/>
</dbReference>
<dbReference type="EC" id="3.4.21.92" evidence="7"/>
<feature type="active site" evidence="7 8">
    <location>
        <position position="162"/>
    </location>
</feature>
<gene>
    <name evidence="7" type="primary">clpP</name>
    <name evidence="11" type="ORF">SAMN05428983_0266</name>
</gene>
<evidence type="ECO:0000256" key="2">
    <source>
        <dbReference type="ARBA" id="ARBA00022490"/>
    </source>
</evidence>
<dbReference type="GO" id="GO:0005737">
    <property type="term" value="C:cytoplasm"/>
    <property type="evidence" value="ECO:0007669"/>
    <property type="project" value="UniProtKB-SubCell"/>
</dbReference>
<comment type="catalytic activity">
    <reaction evidence="6 7 8">
        <text>Hydrolysis of proteins to small peptides in the presence of ATP and magnesium. alpha-casein is the usual test substrate. In the absence of ATP, only oligopeptides shorter than five residues are hydrolyzed (such as succinyl-Leu-Tyr-|-NHMec, and Leu-Tyr-Leu-|-Tyr-Trp, in which cleavage of the -Tyr-|-Leu- and -Tyr-|-Trp bonds also occurs).</text>
        <dbReference type="EC" id="3.4.21.92"/>
    </reaction>
</comment>
<dbReference type="SUPFAM" id="SSF52096">
    <property type="entry name" value="ClpP/crotonase"/>
    <property type="match status" value="1"/>
</dbReference>
<keyword evidence="2 7" id="KW-0963">Cytoplasm</keyword>
<name>A0A7Z7FLG8_9HYPH</name>
<accession>A0A7Z7FLG8</accession>
<feature type="transmembrane region" description="Helical" evidence="10">
    <location>
        <begin position="6"/>
        <end position="23"/>
    </location>
</feature>
<evidence type="ECO:0000256" key="9">
    <source>
        <dbReference type="RuleBase" id="RU003567"/>
    </source>
</evidence>
<reference evidence="11 12" key="1">
    <citation type="submission" date="2016-10" db="EMBL/GenBank/DDBJ databases">
        <authorList>
            <person name="Varghese N."/>
            <person name="Submissions S."/>
        </authorList>
    </citation>
    <scope>NUCLEOTIDE SEQUENCE [LARGE SCALE GENOMIC DNA]</scope>
    <source>
        <strain evidence="11 12">PDC82</strain>
    </source>
</reference>
<dbReference type="HAMAP" id="MF_00444">
    <property type="entry name" value="ClpP"/>
    <property type="match status" value="1"/>
</dbReference>
<comment type="caution">
    <text evidence="11">The sequence shown here is derived from an EMBL/GenBank/DDBJ whole genome shotgun (WGS) entry which is preliminary data.</text>
</comment>
<dbReference type="InterPro" id="IPR029045">
    <property type="entry name" value="ClpP/crotonase-like_dom_sf"/>
</dbReference>
<dbReference type="Pfam" id="PF00574">
    <property type="entry name" value="CLP_protease"/>
    <property type="match status" value="1"/>
</dbReference>
<evidence type="ECO:0000256" key="7">
    <source>
        <dbReference type="HAMAP-Rule" id="MF_00444"/>
    </source>
</evidence>
<evidence type="ECO:0000256" key="5">
    <source>
        <dbReference type="ARBA" id="ARBA00022825"/>
    </source>
</evidence>
<keyword evidence="10" id="KW-0812">Transmembrane</keyword>
<keyword evidence="10" id="KW-0472">Membrane</keyword>
<dbReference type="InterPro" id="IPR001907">
    <property type="entry name" value="ClpP"/>
</dbReference>
<evidence type="ECO:0000256" key="8">
    <source>
        <dbReference type="PROSITE-ProRule" id="PRU10086"/>
    </source>
</evidence>
<proteinExistence type="inferred from homology"/>
<dbReference type="GO" id="GO:0004176">
    <property type="term" value="F:ATP-dependent peptidase activity"/>
    <property type="evidence" value="ECO:0007669"/>
    <property type="project" value="InterPro"/>
</dbReference>
<dbReference type="PRINTS" id="PR00127">
    <property type="entry name" value="CLPPROTEASEP"/>
</dbReference>
<evidence type="ECO:0000313" key="12">
    <source>
        <dbReference type="Proteomes" id="UP000198917"/>
    </source>
</evidence>
<evidence type="ECO:0000256" key="10">
    <source>
        <dbReference type="SAM" id="Phobius"/>
    </source>
</evidence>
<keyword evidence="4 7" id="KW-0378">Hydrolase</keyword>
<comment type="subunit">
    <text evidence="7">Fourteen ClpP subunits assemble into 2 heptameric rings which stack back to back to give a disk-like structure with a central cavity, resembling the structure of eukaryotic proteasomes.</text>
</comment>
<dbReference type="InterPro" id="IPR033135">
    <property type="entry name" value="ClpP_His_AS"/>
</dbReference>
<dbReference type="PANTHER" id="PTHR10381">
    <property type="entry name" value="ATP-DEPENDENT CLP PROTEASE PROTEOLYTIC SUBUNIT"/>
    <property type="match status" value="1"/>
</dbReference>
<dbReference type="PANTHER" id="PTHR10381:SF70">
    <property type="entry name" value="ATP-DEPENDENT CLP PROTEASE PROTEOLYTIC SUBUNIT"/>
    <property type="match status" value="1"/>
</dbReference>
<keyword evidence="10" id="KW-1133">Transmembrane helix</keyword>
<evidence type="ECO:0000313" key="11">
    <source>
        <dbReference type="EMBL" id="SDJ12460.1"/>
    </source>
</evidence>
<keyword evidence="5 7" id="KW-0720">Serine protease</keyword>
<feature type="transmembrane region" description="Helical" evidence="10">
    <location>
        <begin position="127"/>
        <end position="146"/>
    </location>
</feature>
<dbReference type="InterPro" id="IPR023562">
    <property type="entry name" value="ClpP/TepA"/>
</dbReference>
<dbReference type="GO" id="GO:0004252">
    <property type="term" value="F:serine-type endopeptidase activity"/>
    <property type="evidence" value="ECO:0007669"/>
    <property type="project" value="UniProtKB-UniRule"/>
</dbReference>
<keyword evidence="3 7" id="KW-0645">Protease</keyword>
<dbReference type="Proteomes" id="UP000198917">
    <property type="component" value="Unassembled WGS sequence"/>
</dbReference>
<dbReference type="CDD" id="cd07017">
    <property type="entry name" value="S14_ClpP_2"/>
    <property type="match status" value="1"/>
</dbReference>
<evidence type="ECO:0000256" key="3">
    <source>
        <dbReference type="ARBA" id="ARBA00022670"/>
    </source>
</evidence>
<dbReference type="NCBIfam" id="NF009205">
    <property type="entry name" value="PRK12553.1"/>
    <property type="match status" value="1"/>
</dbReference>
<comment type="function">
    <text evidence="7">Cleaves peptides in various proteins in a process that requires ATP hydrolysis. Has a chymotrypsin-like activity. Plays a major role in the degradation of misfolded proteins.</text>
</comment>
<dbReference type="Gene3D" id="3.90.226.10">
    <property type="entry name" value="2-enoyl-CoA Hydratase, Chain A, domain 1"/>
    <property type="match status" value="1"/>
</dbReference>
<organism evidence="11 12">
    <name type="scientific">Agrobacterium fabrum</name>
    <dbReference type="NCBI Taxonomy" id="1176649"/>
    <lineage>
        <taxon>Bacteria</taxon>
        <taxon>Pseudomonadati</taxon>
        <taxon>Pseudomonadota</taxon>
        <taxon>Alphaproteobacteria</taxon>
        <taxon>Hyphomicrobiales</taxon>
        <taxon>Rhizobiaceae</taxon>
        <taxon>Rhizobium/Agrobacterium group</taxon>
        <taxon>Agrobacterium</taxon>
        <taxon>Agrobacterium tumefaciens complex</taxon>
    </lineage>
</organism>
<comment type="similarity">
    <text evidence="1 7 9">Belongs to the peptidase S14 family.</text>
</comment>
<dbReference type="GO" id="GO:0051117">
    <property type="term" value="F:ATPase binding"/>
    <property type="evidence" value="ECO:0007669"/>
    <property type="project" value="TreeGrafter"/>
</dbReference>
<sequence>MRHLPVVVFIVGGQTLPFSLIALRNKSHYVRRACMNYAGEPLMNEDEDDKSKELPIGKETEANLFKSRSIFIYGGITQELAQKVCTQLVALAAASDDDIRVYVNSPGGHVESGDSIHDMIKFIKPKVYIIGTGWVASAGALIYVSVPKERRLCLPNTRFLLHQPSGGTRGMASDIEIQAREIIKMNQRLIKIFSKATGQTEEKIAKDIDRDYWLSADDAKDYGLVGKIVESQSEL</sequence>
<protein>
    <recommendedName>
        <fullName evidence="7 9">ATP-dependent Clp protease proteolytic subunit</fullName>
        <ecNumber evidence="7">3.4.21.92</ecNumber>
    </recommendedName>
    <alternativeName>
        <fullName evidence="7">Endopeptidase Clp</fullName>
    </alternativeName>
</protein>
<dbReference type="GO" id="GO:0006515">
    <property type="term" value="P:protein quality control for misfolded or incompletely synthesized proteins"/>
    <property type="evidence" value="ECO:0007669"/>
    <property type="project" value="TreeGrafter"/>
</dbReference>